<dbReference type="RefSeq" id="WP_194847355.1">
    <property type="nucleotide sequence ID" value="NZ_JAAEJV010000009.1"/>
</dbReference>
<dbReference type="EMBL" id="JAAEJV010000009">
    <property type="protein sequence ID" value="MBF5059053.1"/>
    <property type="molecule type" value="Genomic_DNA"/>
</dbReference>
<feature type="domain" description="ABC transmembrane type-1" evidence="9">
    <location>
        <begin position="77"/>
        <end position="333"/>
    </location>
</feature>
<comment type="caution">
    <text evidence="10">The sequence shown here is derived from an EMBL/GenBank/DDBJ whole genome shotgun (WGS) entry which is preliminary data.</text>
</comment>
<comment type="subcellular location">
    <subcellularLocation>
        <location evidence="1">Cell membrane</location>
        <topology evidence="1">Multi-pass membrane protein</topology>
    </subcellularLocation>
</comment>
<evidence type="ECO:0000256" key="4">
    <source>
        <dbReference type="ARBA" id="ARBA00022840"/>
    </source>
</evidence>
<dbReference type="SUPFAM" id="SSF90123">
    <property type="entry name" value="ABC transporter transmembrane region"/>
    <property type="match status" value="1"/>
</dbReference>
<accession>A0ABS0AY41</accession>
<dbReference type="PROSITE" id="PS00211">
    <property type="entry name" value="ABC_TRANSPORTER_1"/>
    <property type="match status" value="1"/>
</dbReference>
<evidence type="ECO:0000256" key="2">
    <source>
        <dbReference type="ARBA" id="ARBA00022692"/>
    </source>
</evidence>
<keyword evidence="6 7" id="KW-0472">Membrane</keyword>
<dbReference type="PANTHER" id="PTHR43394">
    <property type="entry name" value="ATP-DEPENDENT PERMEASE MDL1, MITOCHONDRIAL"/>
    <property type="match status" value="1"/>
</dbReference>
<dbReference type="InterPro" id="IPR036640">
    <property type="entry name" value="ABC1_TM_sf"/>
</dbReference>
<dbReference type="PROSITE" id="PS50893">
    <property type="entry name" value="ABC_TRANSPORTER_2"/>
    <property type="match status" value="1"/>
</dbReference>
<keyword evidence="5 7" id="KW-1133">Transmembrane helix</keyword>
<sequence length="614" mass="68315">MFKKQKKYISNIYNVIFKREKKDLIKFLIASTPGAFAAFFEGLTFSLLLCSLYVLNGKDLELLLDKPFVRHIAHLSFLQEMSTNALFVTMVISAVGAQILKALIIFVSDTRAGIINSRMSAKVQANIYEHILSFDFPTISEYKTGRLAAYTQMPSSSILPMLQSFHKIFIHTCTLGILTLLLFKISIPLTAFFILFFIASGFAYKKLIIIISRYSEKCANQVLTFSNDVVQAVNGIKLIHIFSMQKAFLERSRQVLSKIQKFQKGNAILQGLLIAVGETFSMTMMGATIGISSLFLISNGDHSLPILLTYLAISYRFTTTFREILNHLGVVASQSGNVIKLNEILEKHNKGFEPTKGAPAPPIKQGIVFKNVYFQYPHQKAQALTNVSIEFPKGQMTAIVGLSGAGKSSMVNLITRLFKPSSGMICIDGKDLSQYSYQSWRSQLGVISQNNIILNDTARENICFGTEATDEHILEICKIAGCYDVVKNLPDGLDSHLGEHGYRISGGEAQRVAIARAMIRNPSVLIMDEATSNLDSHNEKLIHNTLEKIRKDCTLIVIAHRLSTITSADQILVMKGGEIIETGTHEALIQENTSYASFWNIQSKSQEPEVLTHL</sequence>
<dbReference type="InterPro" id="IPR027417">
    <property type="entry name" value="P-loop_NTPase"/>
</dbReference>
<feature type="domain" description="ABC transporter" evidence="8">
    <location>
        <begin position="367"/>
        <end position="601"/>
    </location>
</feature>
<dbReference type="PROSITE" id="PS50929">
    <property type="entry name" value="ABC_TM1F"/>
    <property type="match status" value="1"/>
</dbReference>
<evidence type="ECO:0000256" key="1">
    <source>
        <dbReference type="ARBA" id="ARBA00004651"/>
    </source>
</evidence>
<organism evidence="10 11">
    <name type="scientific">Candidatus Neptunichlamydia vexilliferae</name>
    <dbReference type="NCBI Taxonomy" id="1651774"/>
    <lineage>
        <taxon>Bacteria</taxon>
        <taxon>Pseudomonadati</taxon>
        <taxon>Chlamydiota</taxon>
        <taxon>Chlamydiia</taxon>
        <taxon>Parachlamydiales</taxon>
        <taxon>Simkaniaceae</taxon>
        <taxon>Candidatus Neptunichlamydia</taxon>
    </lineage>
</organism>
<dbReference type="InterPro" id="IPR003593">
    <property type="entry name" value="AAA+_ATPase"/>
</dbReference>
<keyword evidence="4" id="KW-0067">ATP-binding</keyword>
<feature type="transmembrane region" description="Helical" evidence="7">
    <location>
        <begin position="85"/>
        <end position="108"/>
    </location>
</feature>
<feature type="transmembrane region" description="Helical" evidence="7">
    <location>
        <begin position="27"/>
        <end position="55"/>
    </location>
</feature>
<dbReference type="InterPro" id="IPR017871">
    <property type="entry name" value="ABC_transporter-like_CS"/>
</dbReference>
<dbReference type="PANTHER" id="PTHR43394:SF1">
    <property type="entry name" value="ATP-BINDING CASSETTE SUB-FAMILY B MEMBER 10, MITOCHONDRIAL"/>
    <property type="match status" value="1"/>
</dbReference>
<dbReference type="Gene3D" id="3.40.50.300">
    <property type="entry name" value="P-loop containing nucleotide triphosphate hydrolases"/>
    <property type="match status" value="1"/>
</dbReference>
<dbReference type="InterPro" id="IPR011527">
    <property type="entry name" value="ABC1_TM_dom"/>
</dbReference>
<dbReference type="Pfam" id="PF00005">
    <property type="entry name" value="ABC_tran"/>
    <property type="match status" value="1"/>
</dbReference>
<gene>
    <name evidence="10" type="ORF">NEPTK9_000558</name>
</gene>
<evidence type="ECO:0000256" key="6">
    <source>
        <dbReference type="ARBA" id="ARBA00023136"/>
    </source>
</evidence>
<evidence type="ECO:0000313" key="10">
    <source>
        <dbReference type="EMBL" id="MBF5059053.1"/>
    </source>
</evidence>
<protein>
    <recommendedName>
        <fullName evidence="12">Lipid A export ATP-binding/permease protein MsbA</fullName>
    </recommendedName>
</protein>
<dbReference type="Gene3D" id="1.20.1560.10">
    <property type="entry name" value="ABC transporter type 1, transmembrane domain"/>
    <property type="match status" value="1"/>
</dbReference>
<reference evidence="10 11" key="1">
    <citation type="submission" date="2020-01" db="EMBL/GenBank/DDBJ databases">
        <title>Draft genome sequence of Cand. Neptunochlamydia vexilliferae K9.</title>
        <authorList>
            <person name="Schulz F."/>
            <person name="Koestlbacher S."/>
            <person name="Wascher F."/>
            <person name="Pizzetti I."/>
            <person name="Horn M."/>
        </authorList>
    </citation>
    <scope>NUCLEOTIDE SEQUENCE [LARGE SCALE GENOMIC DNA]</scope>
    <source>
        <strain evidence="10 11">K9</strain>
    </source>
</reference>
<dbReference type="SUPFAM" id="SSF52540">
    <property type="entry name" value="P-loop containing nucleoside triphosphate hydrolases"/>
    <property type="match status" value="1"/>
</dbReference>
<evidence type="ECO:0008006" key="12">
    <source>
        <dbReference type="Google" id="ProtNLM"/>
    </source>
</evidence>
<evidence type="ECO:0000313" key="11">
    <source>
        <dbReference type="Proteomes" id="UP001194714"/>
    </source>
</evidence>
<evidence type="ECO:0000259" key="9">
    <source>
        <dbReference type="PROSITE" id="PS50929"/>
    </source>
</evidence>
<evidence type="ECO:0000256" key="3">
    <source>
        <dbReference type="ARBA" id="ARBA00022741"/>
    </source>
</evidence>
<keyword evidence="11" id="KW-1185">Reference proteome</keyword>
<dbReference type="InterPro" id="IPR039421">
    <property type="entry name" value="Type_1_exporter"/>
</dbReference>
<evidence type="ECO:0000256" key="5">
    <source>
        <dbReference type="ARBA" id="ARBA00022989"/>
    </source>
</evidence>
<evidence type="ECO:0000256" key="7">
    <source>
        <dbReference type="SAM" id="Phobius"/>
    </source>
</evidence>
<keyword evidence="2 7" id="KW-0812">Transmembrane</keyword>
<dbReference type="InterPro" id="IPR003439">
    <property type="entry name" value="ABC_transporter-like_ATP-bd"/>
</dbReference>
<name>A0ABS0AY41_9BACT</name>
<dbReference type="Pfam" id="PF00664">
    <property type="entry name" value="ABC_membrane"/>
    <property type="match status" value="1"/>
</dbReference>
<dbReference type="Proteomes" id="UP001194714">
    <property type="component" value="Unassembled WGS sequence"/>
</dbReference>
<proteinExistence type="predicted"/>
<keyword evidence="3" id="KW-0547">Nucleotide-binding</keyword>
<dbReference type="SMART" id="SM00382">
    <property type="entry name" value="AAA"/>
    <property type="match status" value="1"/>
</dbReference>
<evidence type="ECO:0000259" key="8">
    <source>
        <dbReference type="PROSITE" id="PS50893"/>
    </source>
</evidence>